<keyword evidence="2" id="KW-1185">Reference proteome</keyword>
<dbReference type="Gene3D" id="1.20.5.190">
    <property type="match status" value="1"/>
</dbReference>
<dbReference type="PANTHER" id="PTHR16049:SF8">
    <property type="entry name" value="IQ DOMAIN-CONTAINING PROTEIN C"/>
    <property type="match status" value="1"/>
</dbReference>
<dbReference type="PROSITE" id="PS50096">
    <property type="entry name" value="IQ"/>
    <property type="match status" value="1"/>
</dbReference>
<organism evidence="1 2">
    <name type="scientific">Blepharisma stoltei</name>
    <dbReference type="NCBI Taxonomy" id="1481888"/>
    <lineage>
        <taxon>Eukaryota</taxon>
        <taxon>Sar</taxon>
        <taxon>Alveolata</taxon>
        <taxon>Ciliophora</taxon>
        <taxon>Postciliodesmatophora</taxon>
        <taxon>Heterotrichea</taxon>
        <taxon>Heterotrichida</taxon>
        <taxon>Blepharismidae</taxon>
        <taxon>Blepharisma</taxon>
    </lineage>
</organism>
<dbReference type="EMBL" id="CAJZBQ010000016">
    <property type="protein sequence ID" value="CAG9316767.1"/>
    <property type="molecule type" value="Genomic_DNA"/>
</dbReference>
<proteinExistence type="predicted"/>
<dbReference type="PANTHER" id="PTHR16049">
    <property type="entry name" value="IQ DOMAIN-CONTAINING PROTEIN C"/>
    <property type="match status" value="1"/>
</dbReference>
<evidence type="ECO:0000313" key="1">
    <source>
        <dbReference type="EMBL" id="CAG9316767.1"/>
    </source>
</evidence>
<dbReference type="AlphaFoldDB" id="A0AAU9J4T8"/>
<gene>
    <name evidence="1" type="ORF">BSTOLATCC_MIC16869</name>
</gene>
<comment type="caution">
    <text evidence="1">The sequence shown here is derived from an EMBL/GenBank/DDBJ whole genome shotgun (WGS) entry which is preliminary data.</text>
</comment>
<dbReference type="InterPro" id="IPR000048">
    <property type="entry name" value="IQ_motif_EF-hand-BS"/>
</dbReference>
<dbReference type="Proteomes" id="UP001162131">
    <property type="component" value="Unassembled WGS sequence"/>
</dbReference>
<dbReference type="Pfam" id="PF00612">
    <property type="entry name" value="IQ"/>
    <property type="match status" value="1"/>
</dbReference>
<reference evidence="1" key="1">
    <citation type="submission" date="2021-09" db="EMBL/GenBank/DDBJ databases">
        <authorList>
            <consortium name="AG Swart"/>
            <person name="Singh M."/>
            <person name="Singh A."/>
            <person name="Seah K."/>
            <person name="Emmerich C."/>
        </authorList>
    </citation>
    <scope>NUCLEOTIDE SEQUENCE</scope>
    <source>
        <strain evidence="1">ATCC30299</strain>
    </source>
</reference>
<evidence type="ECO:0000313" key="2">
    <source>
        <dbReference type="Proteomes" id="UP001162131"/>
    </source>
</evidence>
<sequence length="109" mass="13265">MKDYYINLKREKAAQLIQAVFRGYMIRKHFFAVKIRYERIVKSIDGDLGKVEWKSHYLCYPSVTDFKIQFLVKNIEEKQLKLKQELETVRNSMKDRKDYLAKLYRKSSY</sequence>
<protein>
    <recommendedName>
        <fullName evidence="3">Ribosomal protein L19</fullName>
    </recommendedName>
</protein>
<name>A0AAU9J4T8_9CILI</name>
<evidence type="ECO:0008006" key="3">
    <source>
        <dbReference type="Google" id="ProtNLM"/>
    </source>
</evidence>
<dbReference type="InterPro" id="IPR042506">
    <property type="entry name" value="IQCC"/>
</dbReference>
<accession>A0AAU9J4T8</accession>